<sequence length="32" mass="3774">QCFHWFTARVVDYEFRGNSGENLSVRSGLIRE</sequence>
<dbReference type="EMBL" id="BART01002665">
    <property type="protein sequence ID" value="GAG65848.1"/>
    <property type="molecule type" value="Genomic_DNA"/>
</dbReference>
<reference evidence="1" key="1">
    <citation type="journal article" date="2014" name="Front. Microbiol.">
        <title>High frequency of phylogenetically diverse reductive dehalogenase-homologous genes in deep subseafloor sedimentary metagenomes.</title>
        <authorList>
            <person name="Kawai M."/>
            <person name="Futagami T."/>
            <person name="Toyoda A."/>
            <person name="Takaki Y."/>
            <person name="Nishi S."/>
            <person name="Hori S."/>
            <person name="Arai W."/>
            <person name="Tsubouchi T."/>
            <person name="Morono Y."/>
            <person name="Uchiyama I."/>
            <person name="Ito T."/>
            <person name="Fujiyama A."/>
            <person name="Inagaki F."/>
            <person name="Takami H."/>
        </authorList>
    </citation>
    <scope>NUCLEOTIDE SEQUENCE</scope>
    <source>
        <strain evidence="1">Expedition CK06-06</strain>
    </source>
</reference>
<comment type="caution">
    <text evidence="1">The sequence shown here is derived from an EMBL/GenBank/DDBJ whole genome shotgun (WGS) entry which is preliminary data.</text>
</comment>
<evidence type="ECO:0000313" key="1">
    <source>
        <dbReference type="EMBL" id="GAG65848.1"/>
    </source>
</evidence>
<dbReference type="AlphaFoldDB" id="X0ZZG0"/>
<name>X0ZZG0_9ZZZZ</name>
<gene>
    <name evidence="1" type="ORF">S01H4_07954</name>
</gene>
<proteinExistence type="predicted"/>
<organism evidence="1">
    <name type="scientific">marine sediment metagenome</name>
    <dbReference type="NCBI Taxonomy" id="412755"/>
    <lineage>
        <taxon>unclassified sequences</taxon>
        <taxon>metagenomes</taxon>
        <taxon>ecological metagenomes</taxon>
    </lineage>
</organism>
<protein>
    <submittedName>
        <fullName evidence="1">Uncharacterized protein</fullName>
    </submittedName>
</protein>
<feature type="non-terminal residue" evidence="1">
    <location>
        <position position="1"/>
    </location>
</feature>
<accession>X0ZZG0</accession>